<proteinExistence type="predicted"/>
<dbReference type="PROSITE" id="PS51257">
    <property type="entry name" value="PROKAR_LIPOPROTEIN"/>
    <property type="match status" value="1"/>
</dbReference>
<keyword evidence="3" id="KW-1185">Reference proteome</keyword>
<dbReference type="InterPro" id="IPR025366">
    <property type="entry name" value="DUF4270"/>
</dbReference>
<organism evidence="2 3">
    <name type="scientific">Flagellimonas meridianipacifica</name>
    <dbReference type="NCBI Taxonomy" id="1080225"/>
    <lineage>
        <taxon>Bacteria</taxon>
        <taxon>Pseudomonadati</taxon>
        <taxon>Bacteroidota</taxon>
        <taxon>Flavobacteriia</taxon>
        <taxon>Flavobacteriales</taxon>
        <taxon>Flavobacteriaceae</taxon>
        <taxon>Flagellimonas</taxon>
    </lineage>
</organism>
<dbReference type="Proteomes" id="UP000237640">
    <property type="component" value="Unassembled WGS sequence"/>
</dbReference>
<dbReference type="OrthoDB" id="1092930at2"/>
<sequence>MKKIILFLGIFALILACSLDTSEIPSLEVGQDFADSDVRVISLDTFTVAVSTMRFDSIVTSGTDRILVGQYVDSFFGEVKATNFMELSPPVYELPSDAELDSVGLVLGYDGYFYNDTIIQSTLNVHLLTDDLRDEDGFFYNTSEISFDSVPLATYTYLPEPKDEDSLFIKLPQDFGLSLFEGIRDNDINNLDELLETFQGISIRPGVMDNSSIIGFSSNGSRSYIRFFYRIPQEFDDEEGSLDFVVQENLSEPKIFNNIQNTLSNSVLDTLIDQEINLPSPRSNNRSFIQAGTGYAARIQFPTIKQLFDIPGQGTILSATLQLKPPPSTYNDNLPIRDSLTILLVNQNNRITEQLFFGGEPVFGVVNEQLKEFDELIYEIPIGVYVDRELNETNLVDDAFIVYPPEFGQSVDRVILEGEESQDFKATLIITYAIYDEDE</sequence>
<evidence type="ECO:0000256" key="1">
    <source>
        <dbReference type="SAM" id="SignalP"/>
    </source>
</evidence>
<dbReference type="AlphaFoldDB" id="A0A2T0MD30"/>
<keyword evidence="1" id="KW-0732">Signal</keyword>
<feature type="chain" id="PRO_5015660367" evidence="1">
    <location>
        <begin position="19"/>
        <end position="439"/>
    </location>
</feature>
<gene>
    <name evidence="2" type="ORF">CLV81_3809</name>
</gene>
<comment type="caution">
    <text evidence="2">The sequence shown here is derived from an EMBL/GenBank/DDBJ whole genome shotgun (WGS) entry which is preliminary data.</text>
</comment>
<dbReference type="RefSeq" id="WP_106147227.1">
    <property type="nucleotide sequence ID" value="NZ_PVYX01000002.1"/>
</dbReference>
<evidence type="ECO:0000313" key="2">
    <source>
        <dbReference type="EMBL" id="PRX55397.1"/>
    </source>
</evidence>
<reference evidence="2 3" key="1">
    <citation type="submission" date="2018-03" db="EMBL/GenBank/DDBJ databases">
        <title>Genomic Encyclopedia of Archaeal and Bacterial Type Strains, Phase II (KMG-II): from individual species to whole genera.</title>
        <authorList>
            <person name="Goeker M."/>
        </authorList>
    </citation>
    <scope>NUCLEOTIDE SEQUENCE [LARGE SCALE GENOMIC DNA]</scope>
    <source>
        <strain evidence="2 3">DSM 25027</strain>
    </source>
</reference>
<accession>A0A2T0MD30</accession>
<dbReference type="EMBL" id="PVYX01000002">
    <property type="protein sequence ID" value="PRX55397.1"/>
    <property type="molecule type" value="Genomic_DNA"/>
</dbReference>
<protein>
    <submittedName>
        <fullName evidence="2">Uncharacterized protein DUF4270</fullName>
    </submittedName>
</protein>
<feature type="signal peptide" evidence="1">
    <location>
        <begin position="1"/>
        <end position="18"/>
    </location>
</feature>
<evidence type="ECO:0000313" key="3">
    <source>
        <dbReference type="Proteomes" id="UP000237640"/>
    </source>
</evidence>
<name>A0A2T0MD30_9FLAO</name>
<dbReference type="Pfam" id="PF14092">
    <property type="entry name" value="DUF4270"/>
    <property type="match status" value="1"/>
</dbReference>